<accession>A0AA39JRQ7</accession>
<comment type="caution">
    <text evidence="1">The sequence shown here is derived from an EMBL/GenBank/DDBJ whole genome shotgun (WGS) entry which is preliminary data.</text>
</comment>
<sequence>MIPLEMFSVSINMPPLGSDGIAYVVGDIDNPALFIELKQGPTHLPLLSLCKGPTCTPERVSIRLSRRPHPIPLRYSALAPIRAQAHGCFSHQRSIAVHEEPDRPQPRLDRHYQGCARLSSLCWKILFPLEPLRAALSTRNAISGQGGRYVGVVVA</sequence>
<dbReference type="AlphaFoldDB" id="A0AA39JRQ7"/>
<protein>
    <submittedName>
        <fullName evidence="1">Uncharacterized protein</fullName>
    </submittedName>
</protein>
<keyword evidence="2" id="KW-1185">Reference proteome</keyword>
<reference evidence="1" key="1">
    <citation type="submission" date="2023-06" db="EMBL/GenBank/DDBJ databases">
        <authorList>
            <consortium name="Lawrence Berkeley National Laboratory"/>
            <person name="Ahrendt S."/>
            <person name="Sahu N."/>
            <person name="Indic B."/>
            <person name="Wong-Bajracharya J."/>
            <person name="Merenyi Z."/>
            <person name="Ke H.-M."/>
            <person name="Monk M."/>
            <person name="Kocsube S."/>
            <person name="Drula E."/>
            <person name="Lipzen A."/>
            <person name="Balint B."/>
            <person name="Henrissat B."/>
            <person name="Andreopoulos B."/>
            <person name="Martin F.M."/>
            <person name="Harder C.B."/>
            <person name="Rigling D."/>
            <person name="Ford K.L."/>
            <person name="Foster G.D."/>
            <person name="Pangilinan J."/>
            <person name="Papanicolaou A."/>
            <person name="Barry K."/>
            <person name="LaButti K."/>
            <person name="Viragh M."/>
            <person name="Koriabine M."/>
            <person name="Yan M."/>
            <person name="Riley R."/>
            <person name="Champramary S."/>
            <person name="Plett K.L."/>
            <person name="Tsai I.J."/>
            <person name="Slot J."/>
            <person name="Sipos G."/>
            <person name="Plett J."/>
            <person name="Nagy L.G."/>
            <person name="Grigoriev I.V."/>
        </authorList>
    </citation>
    <scope>NUCLEOTIDE SEQUENCE</scope>
    <source>
        <strain evidence="1">FPL87.14</strain>
    </source>
</reference>
<dbReference type="EMBL" id="JAUEPT010000011">
    <property type="protein sequence ID" value="KAK0447696.1"/>
    <property type="molecule type" value="Genomic_DNA"/>
</dbReference>
<gene>
    <name evidence="1" type="ORF">EV421DRAFT_1787651</name>
</gene>
<evidence type="ECO:0000313" key="1">
    <source>
        <dbReference type="EMBL" id="KAK0447696.1"/>
    </source>
</evidence>
<name>A0AA39JRQ7_9AGAR</name>
<organism evidence="1 2">
    <name type="scientific">Armillaria borealis</name>
    <dbReference type="NCBI Taxonomy" id="47425"/>
    <lineage>
        <taxon>Eukaryota</taxon>
        <taxon>Fungi</taxon>
        <taxon>Dikarya</taxon>
        <taxon>Basidiomycota</taxon>
        <taxon>Agaricomycotina</taxon>
        <taxon>Agaricomycetes</taxon>
        <taxon>Agaricomycetidae</taxon>
        <taxon>Agaricales</taxon>
        <taxon>Marasmiineae</taxon>
        <taxon>Physalacriaceae</taxon>
        <taxon>Armillaria</taxon>
    </lineage>
</organism>
<evidence type="ECO:0000313" key="2">
    <source>
        <dbReference type="Proteomes" id="UP001175226"/>
    </source>
</evidence>
<dbReference type="Proteomes" id="UP001175226">
    <property type="component" value="Unassembled WGS sequence"/>
</dbReference>
<proteinExistence type="predicted"/>